<dbReference type="InterPro" id="IPR000212">
    <property type="entry name" value="DNA_helicase_UvrD/REP"/>
</dbReference>
<dbReference type="InterPro" id="IPR027417">
    <property type="entry name" value="P-loop_NTPase"/>
</dbReference>
<dbReference type="InterPro" id="IPR027785">
    <property type="entry name" value="UvrD-like_helicase_C"/>
</dbReference>
<dbReference type="PANTHER" id="PTHR11070">
    <property type="entry name" value="UVRD / RECB / PCRA DNA HELICASE FAMILY MEMBER"/>
    <property type="match status" value="1"/>
</dbReference>
<evidence type="ECO:0000256" key="3">
    <source>
        <dbReference type="ARBA" id="ARBA00022806"/>
    </source>
</evidence>
<keyword evidence="4 5" id="KW-0067">ATP-binding</keyword>
<evidence type="ECO:0000256" key="1">
    <source>
        <dbReference type="ARBA" id="ARBA00022741"/>
    </source>
</evidence>
<feature type="domain" description="UvrD-like helicase ATP-binding" evidence="6">
    <location>
        <begin position="8"/>
        <end position="275"/>
    </location>
</feature>
<dbReference type="Pfam" id="PF00580">
    <property type="entry name" value="UvrD-helicase"/>
    <property type="match status" value="2"/>
</dbReference>
<keyword evidence="8" id="KW-1185">Reference proteome</keyword>
<dbReference type="Pfam" id="PF13538">
    <property type="entry name" value="UvrD_C_2"/>
    <property type="match status" value="1"/>
</dbReference>
<accession>A0ABU7PE86</accession>
<evidence type="ECO:0000256" key="2">
    <source>
        <dbReference type="ARBA" id="ARBA00022801"/>
    </source>
</evidence>
<keyword evidence="2 5" id="KW-0378">Hydrolase</keyword>
<evidence type="ECO:0000313" key="7">
    <source>
        <dbReference type="EMBL" id="MEE4544091.1"/>
    </source>
</evidence>
<gene>
    <name evidence="7" type="ORF">V2S66_19195</name>
</gene>
<protein>
    <submittedName>
        <fullName evidence="7">UvrD-helicase domain-containing protein</fullName>
    </submittedName>
</protein>
<dbReference type="RefSeq" id="WP_330797058.1">
    <property type="nucleotide sequence ID" value="NZ_JAZEWV010000014.1"/>
</dbReference>
<evidence type="ECO:0000256" key="4">
    <source>
        <dbReference type="ARBA" id="ARBA00022840"/>
    </source>
</evidence>
<dbReference type="PROSITE" id="PS51198">
    <property type="entry name" value="UVRD_HELICASE_ATP_BIND"/>
    <property type="match status" value="1"/>
</dbReference>
<dbReference type="PANTHER" id="PTHR11070:SF2">
    <property type="entry name" value="ATP-DEPENDENT DNA HELICASE SRS2"/>
    <property type="match status" value="1"/>
</dbReference>
<dbReference type="Proteomes" id="UP001344658">
    <property type="component" value="Unassembled WGS sequence"/>
</dbReference>
<dbReference type="InterPro" id="IPR014016">
    <property type="entry name" value="UvrD-like_ATP-bd"/>
</dbReference>
<dbReference type="SUPFAM" id="SSF52540">
    <property type="entry name" value="P-loop containing nucleoside triphosphate hydrolases"/>
    <property type="match status" value="1"/>
</dbReference>
<evidence type="ECO:0000256" key="5">
    <source>
        <dbReference type="PROSITE-ProRule" id="PRU00560"/>
    </source>
</evidence>
<name>A0ABU7PE86_9ACTN</name>
<dbReference type="EMBL" id="JAZEWV010000014">
    <property type="protein sequence ID" value="MEE4544091.1"/>
    <property type="molecule type" value="Genomic_DNA"/>
</dbReference>
<proteinExistence type="predicted"/>
<evidence type="ECO:0000313" key="8">
    <source>
        <dbReference type="Proteomes" id="UP001344658"/>
    </source>
</evidence>
<organism evidence="7 8">
    <name type="scientific">Actinacidiphila polyblastidii</name>
    <dbReference type="NCBI Taxonomy" id="3110430"/>
    <lineage>
        <taxon>Bacteria</taxon>
        <taxon>Bacillati</taxon>
        <taxon>Actinomycetota</taxon>
        <taxon>Actinomycetes</taxon>
        <taxon>Kitasatosporales</taxon>
        <taxon>Streptomycetaceae</taxon>
        <taxon>Actinacidiphila</taxon>
    </lineage>
</organism>
<keyword evidence="1 5" id="KW-0547">Nucleotide-binding</keyword>
<reference evidence="7 8" key="1">
    <citation type="submission" date="2023-12" db="EMBL/GenBank/DDBJ databases">
        <title>Streptomyces sp. V4-01.</title>
        <authorList>
            <person name="Somphong A."/>
            <person name="Phongsopitanun W."/>
        </authorList>
    </citation>
    <scope>NUCLEOTIDE SEQUENCE [LARGE SCALE GENOMIC DNA]</scope>
    <source>
        <strain evidence="7 8">V4-01</strain>
    </source>
</reference>
<feature type="binding site" evidence="5">
    <location>
        <begin position="29"/>
        <end position="36"/>
    </location>
    <ligand>
        <name>ATP</name>
        <dbReference type="ChEBI" id="CHEBI:30616"/>
    </ligand>
</feature>
<comment type="caution">
    <text evidence="7">The sequence shown here is derived from an EMBL/GenBank/DDBJ whole genome shotgun (WGS) entry which is preliminary data.</text>
</comment>
<keyword evidence="3 5" id="KW-0347">Helicase</keyword>
<sequence length="492" mass="54883">MATPDPRIDLSREQLLAVGSPQARLYVEAPPGSGKTTVSAQRFGLHRFARTADHRAVIAVSFTRSATAEIRNRVLEHWGPTALAWPHRIVTLDTLVHQLLNHLLRSELLQWPGGHLELRVLDSWQSHLPSIYAFNRPVLELHGNRIAPGIVRESRRGPTIEQEAFETAVSEGTCTHEDVRSVLAAALDSHTVRTELATFLTRSVRSLIIDEIFDANLLDLQVVTLAARAGLAVTLVGDPWQALYGFRGARPEQVPILMDHEGFTRQSLHASFRFTDEPQRLLTRRLRRKEPAVVDDGDVSQVNVVLARKWDALWDTDPRVLPLAIRSPSGQFQEAATTLLLSLMTDRAFGIGAVFANDALTALGITDSQAITRLQPRLQTILDSLAGDEDLDAVRNALNTTIATESSRKAPKRDRTHIARLENLRARLRLPDDQLVPGLTCHQAKGREWDRVGVHLEEPDREALRAGLDHTRETHRMLYVALTRARLLSLAV</sequence>
<dbReference type="Gene3D" id="3.40.50.300">
    <property type="entry name" value="P-loop containing nucleotide triphosphate hydrolases"/>
    <property type="match status" value="3"/>
</dbReference>
<evidence type="ECO:0000259" key="6">
    <source>
        <dbReference type="PROSITE" id="PS51198"/>
    </source>
</evidence>